<keyword evidence="3" id="KW-0813">Transport</keyword>
<protein>
    <submittedName>
        <fullName evidence="10">Unannotated protein</fullName>
    </submittedName>
</protein>
<evidence type="ECO:0000256" key="6">
    <source>
        <dbReference type="ARBA" id="ARBA00022989"/>
    </source>
</evidence>
<comment type="similarity">
    <text evidence="2">Belongs to the binding-protein-dependent transport system permease family. CysTW subfamily.</text>
</comment>
<dbReference type="AlphaFoldDB" id="A0A6J6K1C1"/>
<evidence type="ECO:0000256" key="7">
    <source>
        <dbReference type="ARBA" id="ARBA00023136"/>
    </source>
</evidence>
<dbReference type="SUPFAM" id="SSF161098">
    <property type="entry name" value="MetI-like"/>
    <property type="match status" value="1"/>
</dbReference>
<feature type="transmembrane region" description="Helical" evidence="8">
    <location>
        <begin position="167"/>
        <end position="186"/>
    </location>
</feature>
<keyword evidence="7 8" id="KW-0472">Membrane</keyword>
<evidence type="ECO:0000256" key="5">
    <source>
        <dbReference type="ARBA" id="ARBA00022692"/>
    </source>
</evidence>
<feature type="transmembrane region" description="Helical" evidence="8">
    <location>
        <begin position="226"/>
        <end position="246"/>
    </location>
</feature>
<dbReference type="InterPro" id="IPR035906">
    <property type="entry name" value="MetI-like_sf"/>
</dbReference>
<dbReference type="CDD" id="cd06261">
    <property type="entry name" value="TM_PBP2"/>
    <property type="match status" value="1"/>
</dbReference>
<dbReference type="PANTHER" id="PTHR42929">
    <property type="entry name" value="INNER MEMBRANE ABC TRANSPORTER PERMEASE PROTEIN YDCU-RELATED-RELATED"/>
    <property type="match status" value="1"/>
</dbReference>
<name>A0A6J6K1C1_9ZZZZ</name>
<feature type="transmembrane region" description="Helical" evidence="8">
    <location>
        <begin position="18"/>
        <end position="35"/>
    </location>
</feature>
<feature type="transmembrane region" description="Helical" evidence="8">
    <location>
        <begin position="327"/>
        <end position="346"/>
    </location>
</feature>
<feature type="transmembrane region" description="Helical" evidence="8">
    <location>
        <begin position="273"/>
        <end position="294"/>
    </location>
</feature>
<dbReference type="GO" id="GO:0005886">
    <property type="term" value="C:plasma membrane"/>
    <property type="evidence" value="ECO:0007669"/>
    <property type="project" value="UniProtKB-SubCell"/>
</dbReference>
<keyword evidence="4" id="KW-1003">Cell membrane</keyword>
<gene>
    <name evidence="10" type="ORF">UFOPK2195_00075</name>
</gene>
<proteinExistence type="inferred from homology"/>
<dbReference type="PANTHER" id="PTHR42929:SF1">
    <property type="entry name" value="INNER MEMBRANE ABC TRANSPORTER PERMEASE PROTEIN YDCU-RELATED"/>
    <property type="match status" value="1"/>
</dbReference>
<evidence type="ECO:0000313" key="10">
    <source>
        <dbReference type="EMBL" id="CAB4643601.1"/>
    </source>
</evidence>
<evidence type="ECO:0000256" key="2">
    <source>
        <dbReference type="ARBA" id="ARBA00007069"/>
    </source>
</evidence>
<evidence type="ECO:0000256" key="3">
    <source>
        <dbReference type="ARBA" id="ARBA00022448"/>
    </source>
</evidence>
<evidence type="ECO:0000256" key="8">
    <source>
        <dbReference type="SAM" id="Phobius"/>
    </source>
</evidence>
<reference evidence="10" key="1">
    <citation type="submission" date="2020-05" db="EMBL/GenBank/DDBJ databases">
        <authorList>
            <person name="Chiriac C."/>
            <person name="Salcher M."/>
            <person name="Ghai R."/>
            <person name="Kavagutti S V."/>
        </authorList>
    </citation>
    <scope>NUCLEOTIDE SEQUENCE</scope>
</reference>
<comment type="subcellular location">
    <subcellularLocation>
        <location evidence="1">Cell membrane</location>
        <topology evidence="1">Multi-pass membrane protein</topology>
    </subcellularLocation>
</comment>
<evidence type="ECO:0000256" key="1">
    <source>
        <dbReference type="ARBA" id="ARBA00004651"/>
    </source>
</evidence>
<keyword evidence="5 8" id="KW-0812">Transmembrane</keyword>
<evidence type="ECO:0000256" key="4">
    <source>
        <dbReference type="ARBA" id="ARBA00022475"/>
    </source>
</evidence>
<organism evidence="10">
    <name type="scientific">freshwater metagenome</name>
    <dbReference type="NCBI Taxonomy" id="449393"/>
    <lineage>
        <taxon>unclassified sequences</taxon>
        <taxon>metagenomes</taxon>
        <taxon>ecological metagenomes</taxon>
    </lineage>
</organism>
<dbReference type="EMBL" id="CAEZWH010000005">
    <property type="protein sequence ID" value="CAB4643601.1"/>
    <property type="molecule type" value="Genomic_DNA"/>
</dbReference>
<feature type="transmembrane region" description="Helical" evidence="8">
    <location>
        <begin position="135"/>
        <end position="155"/>
    </location>
</feature>
<dbReference type="Gene3D" id="1.10.3720.10">
    <property type="entry name" value="MetI-like"/>
    <property type="match status" value="1"/>
</dbReference>
<dbReference type="GO" id="GO:0055085">
    <property type="term" value="P:transmembrane transport"/>
    <property type="evidence" value="ECO:0007669"/>
    <property type="project" value="InterPro"/>
</dbReference>
<dbReference type="Pfam" id="PF00528">
    <property type="entry name" value="BPD_transp_1"/>
    <property type="match status" value="1"/>
</dbReference>
<dbReference type="PROSITE" id="PS50928">
    <property type="entry name" value="ABC_TM1"/>
    <property type="match status" value="1"/>
</dbReference>
<dbReference type="InterPro" id="IPR000515">
    <property type="entry name" value="MetI-like"/>
</dbReference>
<sequence>MTTGGTVSNRIGTNADRVGLGAMLVSALCLVALGAKWVSGAASSVVLLVLLLVLIGVLVLALRGGPEARRLLAPYGLLKPGMLWLALFFLAPVWSLLRISLSTKPSRFSVDYNFTWAFQNYSNAFKDFGTQFQHAFVYAAIATVLTVLIGYPLAYVIAFRGGKYKNILLGMVVIPFFTSYLIRTIAWSTILADRGFVVRAFDKVGLVQALEWMHIMDNGKLLNTPAAVIGGLTYNFLPFMLLPIYVSLEKIDTNLVNAAGDLYSSATRAFRKVVLPLSIPGVFAGTLLTFIPAAGDFVNAQFLGNPNTTMIGNSIQDQFLKQNNYPVASAMSAVLMFSIASLVLIYTKIFGTEDLA</sequence>
<keyword evidence="6 8" id="KW-1133">Transmembrane helix</keyword>
<feature type="transmembrane region" description="Helical" evidence="8">
    <location>
        <begin position="83"/>
        <end position="101"/>
    </location>
</feature>
<accession>A0A6J6K1C1</accession>
<feature type="domain" description="ABC transmembrane type-1" evidence="9">
    <location>
        <begin position="132"/>
        <end position="346"/>
    </location>
</feature>
<evidence type="ECO:0000259" key="9">
    <source>
        <dbReference type="PROSITE" id="PS50928"/>
    </source>
</evidence>
<feature type="transmembrane region" description="Helical" evidence="8">
    <location>
        <begin position="41"/>
        <end position="62"/>
    </location>
</feature>